<feature type="domain" description="Penicillin-binding protein dimerisation" evidence="12">
    <location>
        <begin position="65"/>
        <end position="303"/>
    </location>
</feature>
<dbReference type="NCBIfam" id="NF038278">
    <property type="entry name" value="strep_PBP2B"/>
    <property type="match status" value="1"/>
</dbReference>
<dbReference type="SUPFAM" id="SSF56519">
    <property type="entry name" value="Penicillin binding protein dimerisation domain"/>
    <property type="match status" value="1"/>
</dbReference>
<dbReference type="PANTHER" id="PTHR30627">
    <property type="entry name" value="PEPTIDOGLYCAN D,D-TRANSPEPTIDASE"/>
    <property type="match status" value="1"/>
</dbReference>
<evidence type="ECO:0000256" key="2">
    <source>
        <dbReference type="ARBA" id="ARBA00007171"/>
    </source>
</evidence>
<dbReference type="Proteomes" id="UP000721045">
    <property type="component" value="Unassembled WGS sequence"/>
</dbReference>
<dbReference type="InterPro" id="IPR005311">
    <property type="entry name" value="PBP_dimer"/>
</dbReference>
<dbReference type="EMBL" id="JABZYP010000004">
    <property type="protein sequence ID" value="MBF1712501.1"/>
    <property type="molecule type" value="Genomic_DNA"/>
</dbReference>
<dbReference type="GO" id="GO:0008658">
    <property type="term" value="F:penicillin binding"/>
    <property type="evidence" value="ECO:0007669"/>
    <property type="project" value="InterPro"/>
</dbReference>
<evidence type="ECO:0000256" key="10">
    <source>
        <dbReference type="SAM" id="Phobius"/>
    </source>
</evidence>
<dbReference type="Pfam" id="PF03717">
    <property type="entry name" value="PBP_dimer"/>
    <property type="match status" value="1"/>
</dbReference>
<dbReference type="PANTHER" id="PTHR30627:SF2">
    <property type="entry name" value="PEPTIDOGLYCAN D,D-TRANSPEPTIDASE MRDA"/>
    <property type="match status" value="1"/>
</dbReference>
<evidence type="ECO:0000313" key="14">
    <source>
        <dbReference type="Proteomes" id="UP000721045"/>
    </source>
</evidence>
<protein>
    <submittedName>
        <fullName evidence="13">Penicillin-binding protein 2</fullName>
    </submittedName>
</protein>
<comment type="caution">
    <text evidence="13">The sequence shown here is derived from an EMBL/GenBank/DDBJ whole genome shotgun (WGS) entry which is preliminary data.</text>
</comment>
<dbReference type="Gene3D" id="3.90.1310.10">
    <property type="entry name" value="Penicillin-binding protein 2a (Domain 2)"/>
    <property type="match status" value="1"/>
</dbReference>
<accession>A0A930RAV7</accession>
<evidence type="ECO:0000256" key="5">
    <source>
        <dbReference type="ARBA" id="ARBA00022960"/>
    </source>
</evidence>
<dbReference type="GO" id="GO:0009252">
    <property type="term" value="P:peptidoglycan biosynthetic process"/>
    <property type="evidence" value="ECO:0007669"/>
    <property type="project" value="UniProtKB-KW"/>
</dbReference>
<dbReference type="InterPro" id="IPR001460">
    <property type="entry name" value="PCN-bd_Tpept"/>
</dbReference>
<feature type="domain" description="Penicillin-binding protein transpeptidase" evidence="11">
    <location>
        <begin position="352"/>
        <end position="676"/>
    </location>
</feature>
<dbReference type="GO" id="GO:0008360">
    <property type="term" value="P:regulation of cell shape"/>
    <property type="evidence" value="ECO:0007669"/>
    <property type="project" value="UniProtKB-KW"/>
</dbReference>
<dbReference type="InterPro" id="IPR050515">
    <property type="entry name" value="Beta-lactam/transpept"/>
</dbReference>
<dbReference type="InterPro" id="IPR036138">
    <property type="entry name" value="PBP_dimer_sf"/>
</dbReference>
<feature type="transmembrane region" description="Helical" evidence="10">
    <location>
        <begin position="21"/>
        <end position="41"/>
    </location>
</feature>
<dbReference type="AlphaFoldDB" id="A0A930RAV7"/>
<dbReference type="SUPFAM" id="SSF56601">
    <property type="entry name" value="beta-lactamase/transpeptidase-like"/>
    <property type="match status" value="1"/>
</dbReference>
<evidence type="ECO:0000256" key="4">
    <source>
        <dbReference type="ARBA" id="ARBA00022692"/>
    </source>
</evidence>
<evidence type="ECO:0000259" key="11">
    <source>
        <dbReference type="Pfam" id="PF00905"/>
    </source>
</evidence>
<gene>
    <name evidence="13" type="ORF">HXO88_01985</name>
</gene>
<dbReference type="GO" id="GO:0071972">
    <property type="term" value="F:peptidoglycan L,D-transpeptidase activity"/>
    <property type="evidence" value="ECO:0007669"/>
    <property type="project" value="InterPro"/>
</dbReference>
<keyword evidence="9" id="KW-0961">Cell wall biogenesis/degradation</keyword>
<keyword evidence="3" id="KW-1003">Cell membrane</keyword>
<evidence type="ECO:0000256" key="7">
    <source>
        <dbReference type="ARBA" id="ARBA00022989"/>
    </source>
</evidence>
<keyword evidence="6" id="KW-0573">Peptidoglycan synthesis</keyword>
<keyword evidence="8 10" id="KW-0472">Membrane</keyword>
<dbReference type="GO" id="GO:0005886">
    <property type="term" value="C:plasma membrane"/>
    <property type="evidence" value="ECO:0007669"/>
    <property type="project" value="UniProtKB-SubCell"/>
</dbReference>
<dbReference type="Gene3D" id="1.10.10.1230">
    <property type="entry name" value="Penicillin-binding protein, N-terminal non-catalytic domain, head sub-domain"/>
    <property type="match status" value="1"/>
</dbReference>
<dbReference type="InterPro" id="IPR047982">
    <property type="entry name" value="PBP2B"/>
</dbReference>
<comment type="subcellular location">
    <subcellularLocation>
        <location evidence="1">Cell membrane</location>
        <topology evidence="1">Single-pass membrane protein</topology>
    </subcellularLocation>
</comment>
<keyword evidence="7 10" id="KW-1133">Transmembrane helix</keyword>
<comment type="similarity">
    <text evidence="2">Belongs to the transpeptidase family.</text>
</comment>
<organism evidence="13 14">
    <name type="scientific">Streptococcus intermedius</name>
    <dbReference type="NCBI Taxonomy" id="1338"/>
    <lineage>
        <taxon>Bacteria</taxon>
        <taxon>Bacillati</taxon>
        <taxon>Bacillota</taxon>
        <taxon>Bacilli</taxon>
        <taxon>Lactobacillales</taxon>
        <taxon>Streptococcaceae</taxon>
        <taxon>Streptococcus</taxon>
        <taxon>Streptococcus anginosus group</taxon>
    </lineage>
</organism>
<dbReference type="Gene3D" id="3.40.710.10">
    <property type="entry name" value="DD-peptidase/beta-lactamase superfamily"/>
    <property type="match status" value="1"/>
</dbReference>
<proteinExistence type="inferred from homology"/>
<dbReference type="RefSeq" id="WP_020998385.1">
    <property type="nucleotide sequence ID" value="NZ_BHYS01000003.1"/>
</dbReference>
<dbReference type="Pfam" id="PF00905">
    <property type="entry name" value="Transpeptidase"/>
    <property type="match status" value="1"/>
</dbReference>
<evidence type="ECO:0000256" key="8">
    <source>
        <dbReference type="ARBA" id="ARBA00023136"/>
    </source>
</evidence>
<evidence type="ECO:0000256" key="3">
    <source>
        <dbReference type="ARBA" id="ARBA00022475"/>
    </source>
</evidence>
<evidence type="ECO:0000259" key="12">
    <source>
        <dbReference type="Pfam" id="PF03717"/>
    </source>
</evidence>
<evidence type="ECO:0000313" key="13">
    <source>
        <dbReference type="EMBL" id="MBF1712501.1"/>
    </source>
</evidence>
<evidence type="ECO:0000256" key="6">
    <source>
        <dbReference type="ARBA" id="ARBA00022984"/>
    </source>
</evidence>
<evidence type="ECO:0000256" key="9">
    <source>
        <dbReference type="ARBA" id="ARBA00023316"/>
    </source>
</evidence>
<sequence length="686" mass="75017">MRENMSKKIRKFDSHSIPRRLNLLFGIVILLFMGLIVRLGYMQVVHKHFYTKKLATASKTKVTTSSVRGQIYDASGKPLVENTTKQVVSFTRSNKMTAEKIKKIAQKLLPFVSISNVKVTDQQQIDYYLADSEIYKKVVNRLPKNKKYSSDGNRLAESKIYKNAVKSVDVAELNYSDEDKKTIYLFSQMNAIANFETGNIRTDDLSADQIATIASSSKDLSGISITTSWDRKVLDTSLASIIGSVSSEKAGLPAEEVNAYLKKGYSLNDRVGTSYLEKQYESTLQGKRAVKEINLDKNGNMESVKNISNGSKGNNLKLTLDLAFQNGVEDILKRYFTAELASGHATHSEGVYAVAMNPKTGAILAMAGLKHDINTGKLTADSLGTIMNSFVPGSVVKGATLTAGWEYGAITGNQVMTDQPISFGGSSAITSWFTQYGARQITALEALEYSSNTYMVQLALNMMGTPYSPNMTIDLKNLNSSMDKLRKTFAQYGLGASTGIDLPSESEGYTPKKYTFANYLTNAFGQFDNYTPMQLAQYAATVANGGTRIAPHLVEGIYDNNEKGGLGKLIEGKATKELNKVDISKDNMELIRRGFYQVVHGTSGFTTGRTLSQGEAVPISAKTGTAETFAGGKEAINTNVVAYAPSNNPQIAVAVVFPHNTNLSSTVSHSITRDIINLYHQQHPMN</sequence>
<keyword evidence="4 10" id="KW-0812">Transmembrane</keyword>
<evidence type="ECO:0000256" key="1">
    <source>
        <dbReference type="ARBA" id="ARBA00004162"/>
    </source>
</evidence>
<reference evidence="13" key="1">
    <citation type="submission" date="2020-04" db="EMBL/GenBank/DDBJ databases">
        <title>Deep metagenomics examines the oral microbiome during advanced dental caries in children, revealing novel taxa and co-occurrences with host molecules.</title>
        <authorList>
            <person name="Baker J.L."/>
            <person name="Morton J.T."/>
            <person name="Dinis M."/>
            <person name="Alvarez R."/>
            <person name="Tran N.C."/>
            <person name="Knight R."/>
            <person name="Edlund A."/>
        </authorList>
    </citation>
    <scope>NUCLEOTIDE SEQUENCE</scope>
    <source>
        <strain evidence="13">JCVI_23_bin.22</strain>
    </source>
</reference>
<dbReference type="GO" id="GO:0071555">
    <property type="term" value="P:cell wall organization"/>
    <property type="evidence" value="ECO:0007669"/>
    <property type="project" value="UniProtKB-KW"/>
</dbReference>
<dbReference type="InterPro" id="IPR012338">
    <property type="entry name" value="Beta-lactam/transpept-like"/>
</dbReference>
<keyword evidence="5" id="KW-0133">Cell shape</keyword>
<name>A0A930RAV7_STRIT</name>